<feature type="compositionally biased region" description="Acidic residues" evidence="1">
    <location>
        <begin position="32"/>
        <end position="47"/>
    </location>
</feature>
<dbReference type="AlphaFoldDB" id="A0A8J5I6Z1"/>
<feature type="region of interest" description="Disordered" evidence="1">
    <location>
        <begin position="1"/>
        <end position="61"/>
    </location>
</feature>
<evidence type="ECO:0000256" key="1">
    <source>
        <dbReference type="SAM" id="MobiDB-lite"/>
    </source>
</evidence>
<reference evidence="2" key="1">
    <citation type="submission" date="2021-01" db="EMBL/GenBank/DDBJ databases">
        <title>Phytophthora aleatoria, a newly-described species from Pinus radiata is distinct from Phytophthora cactorum isolates based on comparative genomics.</title>
        <authorList>
            <person name="Mcdougal R."/>
            <person name="Panda P."/>
            <person name="Williams N."/>
            <person name="Studholme D.J."/>
        </authorList>
    </citation>
    <scope>NUCLEOTIDE SEQUENCE</scope>
    <source>
        <strain evidence="2">NZFS 4037</strain>
    </source>
</reference>
<sequence>MARAFVLRSDSAKEDSPSPLSSSTQSAISASSDDDATGLSDSGDEFDMSSTSASARPTKSTPVMIVSAAAGTVPTAAGVSDAPTHPTSTASPSSVLVTSTG</sequence>
<comment type="caution">
    <text evidence="2">The sequence shown here is derived from an EMBL/GenBank/DDBJ whole genome shotgun (WGS) entry which is preliminary data.</text>
</comment>
<keyword evidence="3" id="KW-1185">Reference proteome</keyword>
<evidence type="ECO:0000313" key="2">
    <source>
        <dbReference type="EMBL" id="KAG6949299.1"/>
    </source>
</evidence>
<feature type="compositionally biased region" description="Low complexity" evidence="1">
    <location>
        <begin position="75"/>
        <end position="94"/>
    </location>
</feature>
<evidence type="ECO:0000313" key="3">
    <source>
        <dbReference type="Proteomes" id="UP000709295"/>
    </source>
</evidence>
<protein>
    <submittedName>
        <fullName evidence="2">Uncharacterized protein</fullName>
    </submittedName>
</protein>
<feature type="region of interest" description="Disordered" evidence="1">
    <location>
        <begin position="75"/>
        <end position="101"/>
    </location>
</feature>
<feature type="compositionally biased region" description="Low complexity" evidence="1">
    <location>
        <begin position="17"/>
        <end position="31"/>
    </location>
</feature>
<name>A0A8J5I6Z1_9STRA</name>
<proteinExistence type="predicted"/>
<accession>A0A8J5I6Z1</accession>
<organism evidence="2 3">
    <name type="scientific">Phytophthora aleatoria</name>
    <dbReference type="NCBI Taxonomy" id="2496075"/>
    <lineage>
        <taxon>Eukaryota</taxon>
        <taxon>Sar</taxon>
        <taxon>Stramenopiles</taxon>
        <taxon>Oomycota</taxon>
        <taxon>Peronosporomycetes</taxon>
        <taxon>Peronosporales</taxon>
        <taxon>Peronosporaceae</taxon>
        <taxon>Phytophthora</taxon>
    </lineage>
</organism>
<feature type="compositionally biased region" description="Polar residues" evidence="1">
    <location>
        <begin position="48"/>
        <end position="61"/>
    </location>
</feature>
<dbReference type="EMBL" id="JAENGY010001441">
    <property type="protein sequence ID" value="KAG6949299.1"/>
    <property type="molecule type" value="Genomic_DNA"/>
</dbReference>
<gene>
    <name evidence="2" type="ORF">JG688_00014680</name>
</gene>
<dbReference type="Proteomes" id="UP000709295">
    <property type="component" value="Unassembled WGS sequence"/>
</dbReference>